<feature type="transmembrane region" description="Helical" evidence="1">
    <location>
        <begin position="110"/>
        <end position="128"/>
    </location>
</feature>
<keyword evidence="1" id="KW-0472">Membrane</keyword>
<reference evidence="4 5" key="1">
    <citation type="submission" date="2018-09" db="EMBL/GenBank/DDBJ databases">
        <title>Streptomyces sp. nov. DS1-2, an endophytic actinomycete isolated from roots of Dendrobium scabrilingue.</title>
        <authorList>
            <person name="Kuncharoen N."/>
            <person name="Kudo T."/>
            <person name="Ohkuma M."/>
            <person name="Yuki M."/>
            <person name="Tanasupawat S."/>
        </authorList>
    </citation>
    <scope>NUCLEOTIDE SEQUENCE [LARGE SCALE GENOMIC DNA]</scope>
    <source>
        <strain evidence="2 5">AZ1-7</strain>
        <strain evidence="3 4">DS1-2</strain>
    </source>
</reference>
<feature type="transmembrane region" description="Helical" evidence="1">
    <location>
        <begin position="135"/>
        <end position="155"/>
    </location>
</feature>
<proteinExistence type="predicted"/>
<feature type="transmembrane region" description="Helical" evidence="1">
    <location>
        <begin position="214"/>
        <end position="233"/>
    </location>
</feature>
<evidence type="ECO:0000256" key="1">
    <source>
        <dbReference type="SAM" id="Phobius"/>
    </source>
</evidence>
<feature type="transmembrane region" description="Helical" evidence="1">
    <location>
        <begin position="85"/>
        <end position="104"/>
    </location>
</feature>
<evidence type="ECO:0000313" key="2">
    <source>
        <dbReference type="EMBL" id="RKN09019.1"/>
    </source>
</evidence>
<keyword evidence="1" id="KW-0812">Transmembrane</keyword>
<sequence length="343" mass="34059">MTGSPDPVRALLSDHRALCERAVDPLEIAAGLEASGVTDRAAARFRHRDVFSLADELFARVTPPERAEGADAGRAPRRRRRAARLLSPLLPGVLCAATVAAALARPFAAVVLAVALAALTLAAARLVLSPLGPPGLAGICALPPVGYALFGDAALAELLPGRQSVPQDVATATALTLAFAAAPTAWCRGWFAVRRLRLLATSRGLREFAAGARPLLAAALALVLAGLLAVQGAARLLPVPGTPGAFAATTALGLLLGLAVLLVGHGRTGAAAAGLAAAGAVELLALALAGGAWLPGCAGLAAPVEALVAAHGTAVVPALACGGAAAALLVPTVRTLTRAATPL</sequence>
<evidence type="ECO:0000313" key="5">
    <source>
        <dbReference type="Proteomes" id="UP000275024"/>
    </source>
</evidence>
<dbReference type="AlphaFoldDB" id="A0A3A9W8D0"/>
<feature type="transmembrane region" description="Helical" evidence="1">
    <location>
        <begin position="245"/>
        <end position="263"/>
    </location>
</feature>
<dbReference type="Proteomes" id="UP000268652">
    <property type="component" value="Unassembled WGS sequence"/>
</dbReference>
<feature type="transmembrane region" description="Helical" evidence="1">
    <location>
        <begin position="270"/>
        <end position="294"/>
    </location>
</feature>
<evidence type="ECO:0008006" key="6">
    <source>
        <dbReference type="Google" id="ProtNLM"/>
    </source>
</evidence>
<comment type="caution">
    <text evidence="2">The sequence shown here is derived from an EMBL/GenBank/DDBJ whole genome shotgun (WGS) entry which is preliminary data.</text>
</comment>
<evidence type="ECO:0000313" key="4">
    <source>
        <dbReference type="Proteomes" id="UP000268652"/>
    </source>
</evidence>
<dbReference type="EMBL" id="RBDY01000009">
    <property type="protein sequence ID" value="RKN22790.1"/>
    <property type="molecule type" value="Genomic_DNA"/>
</dbReference>
<dbReference type="Proteomes" id="UP000275024">
    <property type="component" value="Unassembled WGS sequence"/>
</dbReference>
<feature type="transmembrane region" description="Helical" evidence="1">
    <location>
        <begin position="175"/>
        <end position="193"/>
    </location>
</feature>
<dbReference type="OrthoDB" id="4339140at2"/>
<dbReference type="RefSeq" id="WP_120697499.1">
    <property type="nucleotide sequence ID" value="NZ_RBDX01000009.1"/>
</dbReference>
<gene>
    <name evidence="3" type="ORF">D7318_14675</name>
    <name evidence="2" type="ORF">D7319_13880</name>
</gene>
<name>A0A3A9W8D0_9ACTN</name>
<organism evidence="2 5">
    <name type="scientific">Streptomyces radicis</name>
    <dbReference type="NCBI Taxonomy" id="1750517"/>
    <lineage>
        <taxon>Bacteria</taxon>
        <taxon>Bacillati</taxon>
        <taxon>Actinomycetota</taxon>
        <taxon>Actinomycetes</taxon>
        <taxon>Kitasatosporales</taxon>
        <taxon>Streptomycetaceae</taxon>
        <taxon>Streptomyces</taxon>
    </lineage>
</organism>
<feature type="transmembrane region" description="Helical" evidence="1">
    <location>
        <begin position="306"/>
        <end position="330"/>
    </location>
</feature>
<keyword evidence="1" id="KW-1133">Transmembrane helix</keyword>
<keyword evidence="4" id="KW-1185">Reference proteome</keyword>
<evidence type="ECO:0000313" key="3">
    <source>
        <dbReference type="EMBL" id="RKN22790.1"/>
    </source>
</evidence>
<protein>
    <recommendedName>
        <fullName evidence="6">Integral membrane protein</fullName>
    </recommendedName>
</protein>
<dbReference type="EMBL" id="RBDX01000009">
    <property type="protein sequence ID" value="RKN09019.1"/>
    <property type="molecule type" value="Genomic_DNA"/>
</dbReference>
<accession>A0A3A9W8D0</accession>